<organism evidence="13">
    <name type="scientific">Burkholderia cenocepacia</name>
    <dbReference type="NCBI Taxonomy" id="95486"/>
    <lineage>
        <taxon>Bacteria</taxon>
        <taxon>Pseudomonadati</taxon>
        <taxon>Pseudomonadota</taxon>
        <taxon>Betaproteobacteria</taxon>
        <taxon>Burkholderiales</taxon>
        <taxon>Burkholderiaceae</taxon>
        <taxon>Burkholderia</taxon>
        <taxon>Burkholderia cepacia complex</taxon>
    </lineage>
</organism>
<evidence type="ECO:0000256" key="1">
    <source>
        <dbReference type="ARBA" id="ARBA00004571"/>
    </source>
</evidence>
<keyword evidence="3" id="KW-0813">Transport</keyword>
<feature type="signal peptide" evidence="11">
    <location>
        <begin position="1"/>
        <end position="23"/>
    </location>
</feature>
<evidence type="ECO:0000256" key="5">
    <source>
        <dbReference type="ARBA" id="ARBA00022692"/>
    </source>
</evidence>
<keyword evidence="5" id="KW-0812">Transmembrane</keyword>
<keyword evidence="6 11" id="KW-0732">Signal</keyword>
<dbReference type="GO" id="GO:0015288">
    <property type="term" value="F:porin activity"/>
    <property type="evidence" value="ECO:0007669"/>
    <property type="project" value="UniProtKB-KW"/>
</dbReference>
<dbReference type="GO" id="GO:0009279">
    <property type="term" value="C:cell outer membrane"/>
    <property type="evidence" value="ECO:0007669"/>
    <property type="project" value="UniProtKB-SubCell"/>
</dbReference>
<dbReference type="InterPro" id="IPR033900">
    <property type="entry name" value="Gram_neg_porin_domain"/>
</dbReference>
<evidence type="ECO:0000313" key="13">
    <source>
        <dbReference type="EMBL" id="KEA61232.1"/>
    </source>
</evidence>
<dbReference type="OrthoDB" id="8982743at2"/>
<evidence type="ECO:0000256" key="6">
    <source>
        <dbReference type="ARBA" id="ARBA00022729"/>
    </source>
</evidence>
<accession>A0A071MK21</accession>
<evidence type="ECO:0000259" key="12">
    <source>
        <dbReference type="Pfam" id="PF13609"/>
    </source>
</evidence>
<evidence type="ECO:0000256" key="2">
    <source>
        <dbReference type="ARBA" id="ARBA00011233"/>
    </source>
</evidence>
<dbReference type="InterPro" id="IPR001702">
    <property type="entry name" value="Porin_Gram-ve"/>
</dbReference>
<feature type="domain" description="Porin" evidence="12">
    <location>
        <begin position="13"/>
        <end position="347"/>
    </location>
</feature>
<dbReference type="GO" id="GO:0046930">
    <property type="term" value="C:pore complex"/>
    <property type="evidence" value="ECO:0007669"/>
    <property type="project" value="UniProtKB-KW"/>
</dbReference>
<gene>
    <name evidence="13" type="ORF">DT99_00130</name>
</gene>
<keyword evidence="8" id="KW-0626">Porin</keyword>
<protein>
    <submittedName>
        <fullName evidence="13">Porin</fullName>
    </submittedName>
</protein>
<dbReference type="SUPFAM" id="SSF56935">
    <property type="entry name" value="Porins"/>
    <property type="match status" value="1"/>
</dbReference>
<dbReference type="AlphaFoldDB" id="A0A071MK21"/>
<evidence type="ECO:0000256" key="9">
    <source>
        <dbReference type="ARBA" id="ARBA00023136"/>
    </source>
</evidence>
<dbReference type="InterPro" id="IPR002299">
    <property type="entry name" value="Porin_Neis"/>
</dbReference>
<proteinExistence type="predicted"/>
<evidence type="ECO:0000256" key="7">
    <source>
        <dbReference type="ARBA" id="ARBA00023065"/>
    </source>
</evidence>
<evidence type="ECO:0000256" key="10">
    <source>
        <dbReference type="ARBA" id="ARBA00023237"/>
    </source>
</evidence>
<comment type="caution">
    <text evidence="13">The sequence shown here is derived from an EMBL/GenBank/DDBJ whole genome shotgun (WGS) entry which is preliminary data.</text>
</comment>
<evidence type="ECO:0000256" key="3">
    <source>
        <dbReference type="ARBA" id="ARBA00022448"/>
    </source>
</evidence>
<dbReference type="Gene3D" id="2.40.160.10">
    <property type="entry name" value="Porin"/>
    <property type="match status" value="1"/>
</dbReference>
<dbReference type="InterPro" id="IPR050298">
    <property type="entry name" value="Gram-neg_bact_OMP"/>
</dbReference>
<dbReference type="CDD" id="cd00342">
    <property type="entry name" value="gram_neg_porins"/>
    <property type="match status" value="1"/>
</dbReference>
<name>A0A071MK21_9BURK</name>
<dbReference type="PANTHER" id="PTHR34501:SF9">
    <property type="entry name" value="MAJOR OUTER MEMBRANE PROTEIN P.IA"/>
    <property type="match status" value="1"/>
</dbReference>
<comment type="subcellular location">
    <subcellularLocation>
        <location evidence="1">Cell outer membrane</location>
        <topology evidence="1">Multi-pass membrane protein</topology>
    </subcellularLocation>
</comment>
<keyword evidence="4" id="KW-1134">Transmembrane beta strand</keyword>
<evidence type="ECO:0000256" key="4">
    <source>
        <dbReference type="ARBA" id="ARBA00022452"/>
    </source>
</evidence>
<dbReference type="InterPro" id="IPR023614">
    <property type="entry name" value="Porin_dom_sf"/>
</dbReference>
<keyword evidence="9" id="KW-0472">Membrane</keyword>
<feature type="chain" id="PRO_5001677981" evidence="11">
    <location>
        <begin position="24"/>
        <end position="386"/>
    </location>
</feature>
<evidence type="ECO:0000256" key="8">
    <source>
        <dbReference type="ARBA" id="ARBA00023114"/>
    </source>
</evidence>
<dbReference type="Pfam" id="PF13609">
    <property type="entry name" value="Porin_4"/>
    <property type="match status" value="1"/>
</dbReference>
<comment type="subunit">
    <text evidence="2">Homotrimer.</text>
</comment>
<dbReference type="PANTHER" id="PTHR34501">
    <property type="entry name" value="PROTEIN YDDL-RELATED"/>
    <property type="match status" value="1"/>
</dbReference>
<reference evidence="13" key="1">
    <citation type="submission" date="2014-04" db="EMBL/GenBank/DDBJ databases">
        <title>In planta biocontrol of soil-borne Fusarium wilt of banana through a plant endophytic bacterium, Burkholderia cenocepacia 869T2.</title>
        <authorList>
            <person name="Ho Y.-N."/>
            <person name="Chiang H.-M."/>
            <person name="Chao C.-P."/>
            <person name="Su C.-C."/>
            <person name="Hsu H.-F."/>
            <person name="Guo C.-T."/>
            <person name="Hsieh J.-L."/>
            <person name="Huang C.-C."/>
        </authorList>
    </citation>
    <scope>NUCLEOTIDE SEQUENCE [LARGE SCALE GENOMIC DNA]</scope>
    <source>
        <strain evidence="13">869T2</strain>
    </source>
</reference>
<dbReference type="GO" id="GO:0034220">
    <property type="term" value="P:monoatomic ion transmembrane transport"/>
    <property type="evidence" value="ECO:0007669"/>
    <property type="project" value="InterPro"/>
</dbReference>
<sequence length="386" mass="40834">MKYPVRLAMLSGALLATAQPAHAAEVSLYGLFDTSLTYVWNANADGKNLVGLGNGNLLGNRFGLKGAEDLGGGLKAIFTLENGFNPNTGALGQGNRMFGRQAFVGLESARWGTLTLGRQYDALADVAWPVTGDFYFGSVYATPGDVDNYDTSSRTDNAVKYTSPVIGGFQFVGMYALGGVAGKSGAGQTWSAGLSYSYGPLDVAGGYYSAANRSSLENGIRTSWNGTSDGTFDGSLVNGGYLSAKSIDIARGALRYNFAPFAVGIDYSNAQYKADAMSAFRSTQKYDTARGFFNFQATPGLLVGVGYSYTRARGDTSATYHQVSAGADYMLSKRTDLYAVGAWQRANGEQRTLDGGTQTAQASIGSYGYGGTRTQGIVNLGLRHRF</sequence>
<keyword evidence="10" id="KW-0998">Cell outer membrane</keyword>
<keyword evidence="7" id="KW-0406">Ion transport</keyword>
<dbReference type="EMBL" id="JJOA01000001">
    <property type="protein sequence ID" value="KEA61232.1"/>
    <property type="molecule type" value="Genomic_DNA"/>
</dbReference>
<evidence type="ECO:0000256" key="11">
    <source>
        <dbReference type="SAM" id="SignalP"/>
    </source>
</evidence>
<dbReference type="PRINTS" id="PR00182">
    <property type="entry name" value="ECOLNEIPORIN"/>
</dbReference>
<dbReference type="PRINTS" id="PR00184">
    <property type="entry name" value="NEISSPPORIN"/>
</dbReference>